<proteinExistence type="predicted"/>
<evidence type="ECO:0000259" key="1">
    <source>
        <dbReference type="SMART" id="SM00953"/>
    </source>
</evidence>
<protein>
    <submittedName>
        <fullName evidence="2">RES family NAD+ phosphorylase</fullName>
    </submittedName>
</protein>
<reference evidence="2" key="1">
    <citation type="journal article" date="2021" name="Microorganisms">
        <title>Acidisoma silvae sp. nov. and Acidisomacellulosilytica sp. nov., Two Acidophilic Bacteria Isolated from Decaying Wood, Hydrolyzing Cellulose and Producing Poly-3-hydroxybutyrate.</title>
        <authorList>
            <person name="Mieszkin S."/>
            <person name="Pouder E."/>
            <person name="Uroz S."/>
            <person name="Simon-Colin C."/>
            <person name="Alain K."/>
        </authorList>
    </citation>
    <scope>NUCLEOTIDE SEQUENCE</scope>
    <source>
        <strain evidence="2">HW T2.11</strain>
    </source>
</reference>
<gene>
    <name evidence="2" type="ORF">ASILVAE211_18365</name>
</gene>
<comment type="caution">
    <text evidence="2">The sequence shown here is derived from an EMBL/GenBank/DDBJ whole genome shotgun (WGS) entry which is preliminary data.</text>
</comment>
<evidence type="ECO:0000313" key="2">
    <source>
        <dbReference type="EMBL" id="MCB8877166.1"/>
    </source>
</evidence>
<reference evidence="2" key="2">
    <citation type="submission" date="2021-01" db="EMBL/GenBank/DDBJ databases">
        <authorList>
            <person name="Mieszkin S."/>
            <person name="Pouder E."/>
            <person name="Alain K."/>
        </authorList>
    </citation>
    <scope>NUCLEOTIDE SEQUENCE</scope>
    <source>
        <strain evidence="2">HW T2.11</strain>
    </source>
</reference>
<dbReference type="Proteomes" id="UP000708298">
    <property type="component" value="Unassembled WGS sequence"/>
</dbReference>
<organism evidence="2 3">
    <name type="scientific">Acidisoma silvae</name>
    <dbReference type="NCBI Taxonomy" id="2802396"/>
    <lineage>
        <taxon>Bacteria</taxon>
        <taxon>Pseudomonadati</taxon>
        <taxon>Pseudomonadota</taxon>
        <taxon>Alphaproteobacteria</taxon>
        <taxon>Acetobacterales</taxon>
        <taxon>Acidocellaceae</taxon>
        <taxon>Acidisoma</taxon>
    </lineage>
</organism>
<keyword evidence="3" id="KW-1185">Reference proteome</keyword>
<dbReference type="EMBL" id="JAESVB010000011">
    <property type="protein sequence ID" value="MCB8877166.1"/>
    <property type="molecule type" value="Genomic_DNA"/>
</dbReference>
<dbReference type="AlphaFoldDB" id="A0A963YUM1"/>
<accession>A0A963YUM1</accession>
<dbReference type="RefSeq" id="WP_227322821.1">
    <property type="nucleotide sequence ID" value="NZ_JAESVB010000011.1"/>
</dbReference>
<sequence length="148" mass="16453">MIAWRLCREAYADLSGQGAALYGGRWNSPGHPLVYLAETAALTVLEVRVHLDLPPELLPEDFCLVSVDLDDRPVETMPTMPADPKAFGDLWLRQMRSPVLRVPSAIVPESHNLLLNPRHPKASAAHIIGQRAFRFDPRLWAGLNDGAR</sequence>
<name>A0A963YUM1_9PROT</name>
<dbReference type="Pfam" id="PF08808">
    <property type="entry name" value="RES"/>
    <property type="match status" value="1"/>
</dbReference>
<evidence type="ECO:0000313" key="3">
    <source>
        <dbReference type="Proteomes" id="UP000708298"/>
    </source>
</evidence>
<dbReference type="SMART" id="SM00953">
    <property type="entry name" value="RES"/>
    <property type="match status" value="1"/>
</dbReference>
<dbReference type="InterPro" id="IPR014914">
    <property type="entry name" value="RES_dom"/>
</dbReference>
<feature type="domain" description="RES" evidence="1">
    <location>
        <begin position="13"/>
        <end position="129"/>
    </location>
</feature>